<gene>
    <name evidence="1" type="ORF">DPMN_084762</name>
</gene>
<dbReference type="EMBL" id="JAIWYP010000016">
    <property type="protein sequence ID" value="KAH3697270.1"/>
    <property type="molecule type" value="Genomic_DNA"/>
</dbReference>
<keyword evidence="2" id="KW-1185">Reference proteome</keyword>
<name>A0A9D4BIT6_DREPO</name>
<dbReference type="Proteomes" id="UP000828390">
    <property type="component" value="Unassembled WGS sequence"/>
</dbReference>
<protein>
    <submittedName>
        <fullName evidence="1">Uncharacterized protein</fullName>
    </submittedName>
</protein>
<organism evidence="1 2">
    <name type="scientific">Dreissena polymorpha</name>
    <name type="common">Zebra mussel</name>
    <name type="synonym">Mytilus polymorpha</name>
    <dbReference type="NCBI Taxonomy" id="45954"/>
    <lineage>
        <taxon>Eukaryota</taxon>
        <taxon>Metazoa</taxon>
        <taxon>Spiralia</taxon>
        <taxon>Lophotrochozoa</taxon>
        <taxon>Mollusca</taxon>
        <taxon>Bivalvia</taxon>
        <taxon>Autobranchia</taxon>
        <taxon>Heteroconchia</taxon>
        <taxon>Euheterodonta</taxon>
        <taxon>Imparidentia</taxon>
        <taxon>Neoheterodontei</taxon>
        <taxon>Myida</taxon>
        <taxon>Dreissenoidea</taxon>
        <taxon>Dreissenidae</taxon>
        <taxon>Dreissena</taxon>
    </lineage>
</organism>
<evidence type="ECO:0000313" key="2">
    <source>
        <dbReference type="Proteomes" id="UP000828390"/>
    </source>
</evidence>
<dbReference type="AlphaFoldDB" id="A0A9D4BIT6"/>
<sequence length="110" mass="12209">MENQANIGATPLKTRSSRGNFDWNTQCFICGENCNPNRDNSSRGYSRSSSLVETVDSVDPANSINKKLLEIPLQTNDTTIINRLTTVANGDLVAVNARYHRQKGCLTKNY</sequence>
<reference evidence="1" key="1">
    <citation type="journal article" date="2019" name="bioRxiv">
        <title>The Genome of the Zebra Mussel, Dreissena polymorpha: A Resource for Invasive Species Research.</title>
        <authorList>
            <person name="McCartney M.A."/>
            <person name="Auch B."/>
            <person name="Kono T."/>
            <person name="Mallez S."/>
            <person name="Zhang Y."/>
            <person name="Obille A."/>
            <person name="Becker A."/>
            <person name="Abrahante J.E."/>
            <person name="Garbe J."/>
            <person name="Badalamenti J.P."/>
            <person name="Herman A."/>
            <person name="Mangelson H."/>
            <person name="Liachko I."/>
            <person name="Sullivan S."/>
            <person name="Sone E.D."/>
            <person name="Koren S."/>
            <person name="Silverstein K.A.T."/>
            <person name="Beckman K.B."/>
            <person name="Gohl D.M."/>
        </authorList>
    </citation>
    <scope>NUCLEOTIDE SEQUENCE</scope>
    <source>
        <strain evidence="1">Duluth1</strain>
        <tissue evidence="1">Whole animal</tissue>
    </source>
</reference>
<proteinExistence type="predicted"/>
<comment type="caution">
    <text evidence="1">The sequence shown here is derived from an EMBL/GenBank/DDBJ whole genome shotgun (WGS) entry which is preliminary data.</text>
</comment>
<evidence type="ECO:0000313" key="1">
    <source>
        <dbReference type="EMBL" id="KAH3697270.1"/>
    </source>
</evidence>
<reference evidence="1" key="2">
    <citation type="submission" date="2020-11" db="EMBL/GenBank/DDBJ databases">
        <authorList>
            <person name="McCartney M.A."/>
            <person name="Auch B."/>
            <person name="Kono T."/>
            <person name="Mallez S."/>
            <person name="Becker A."/>
            <person name="Gohl D.M."/>
            <person name="Silverstein K.A.T."/>
            <person name="Koren S."/>
            <person name="Bechman K.B."/>
            <person name="Herman A."/>
            <person name="Abrahante J.E."/>
            <person name="Garbe J."/>
        </authorList>
    </citation>
    <scope>NUCLEOTIDE SEQUENCE</scope>
    <source>
        <strain evidence="1">Duluth1</strain>
        <tissue evidence="1">Whole animal</tissue>
    </source>
</reference>
<accession>A0A9D4BIT6</accession>